<dbReference type="GO" id="GO:0006986">
    <property type="term" value="P:response to unfolded protein"/>
    <property type="evidence" value="ECO:0007669"/>
    <property type="project" value="UniProtKB-KW"/>
</dbReference>
<evidence type="ECO:0000259" key="22">
    <source>
        <dbReference type="PROSITE" id="PS50011"/>
    </source>
</evidence>
<evidence type="ECO:0000256" key="6">
    <source>
        <dbReference type="ARBA" id="ARBA00022692"/>
    </source>
</evidence>
<dbReference type="PROSITE" id="PS00108">
    <property type="entry name" value="PROTEIN_KINASE_ST"/>
    <property type="match status" value="1"/>
</dbReference>
<gene>
    <name evidence="23" type="ORF">HERILL_LOCUS14736</name>
</gene>
<evidence type="ECO:0000313" key="23">
    <source>
        <dbReference type="EMBL" id="CAD7092376.1"/>
    </source>
</evidence>
<feature type="domain" description="Protein kinase" evidence="22">
    <location>
        <begin position="564"/>
        <end position="990"/>
    </location>
</feature>
<accession>A0A7R8Z199</accession>
<keyword evidence="15" id="KW-0472">Membrane</keyword>
<dbReference type="InterPro" id="IPR011009">
    <property type="entry name" value="Kinase-like_dom_sf"/>
</dbReference>
<evidence type="ECO:0000256" key="1">
    <source>
        <dbReference type="ARBA" id="ARBA00004115"/>
    </source>
</evidence>
<keyword evidence="17" id="KW-0834">Unfolded protein response</keyword>
<evidence type="ECO:0000256" key="8">
    <source>
        <dbReference type="ARBA" id="ARBA00022741"/>
    </source>
</evidence>
<dbReference type="Pfam" id="PF00069">
    <property type="entry name" value="Pkinase"/>
    <property type="match status" value="2"/>
</dbReference>
<dbReference type="Gene3D" id="2.130.10.10">
    <property type="entry name" value="YVTN repeat-like/Quinoprotein amine dehydrogenase"/>
    <property type="match status" value="1"/>
</dbReference>
<evidence type="ECO:0000256" key="18">
    <source>
        <dbReference type="ARBA" id="ARBA00037982"/>
    </source>
</evidence>
<keyword evidence="4" id="KW-0597">Phosphoprotein</keyword>
<feature type="compositionally biased region" description="Polar residues" evidence="21">
    <location>
        <begin position="748"/>
        <end position="759"/>
    </location>
</feature>
<keyword evidence="14" id="KW-0346">Stress response</keyword>
<feature type="region of interest" description="Disordered" evidence="21">
    <location>
        <begin position="730"/>
        <end position="759"/>
    </location>
</feature>
<dbReference type="SUPFAM" id="SSF56112">
    <property type="entry name" value="Protein kinase-like (PK-like)"/>
    <property type="match status" value="1"/>
</dbReference>
<keyword evidence="9" id="KW-0418">Kinase</keyword>
<evidence type="ECO:0000256" key="10">
    <source>
        <dbReference type="ARBA" id="ARBA00022824"/>
    </source>
</evidence>
<keyword evidence="7" id="KW-0732">Signal</keyword>
<dbReference type="Gene3D" id="3.30.200.20">
    <property type="entry name" value="Phosphorylase Kinase, domain 1"/>
    <property type="match status" value="1"/>
</dbReference>
<feature type="binding site" evidence="20">
    <location>
        <position position="593"/>
    </location>
    <ligand>
        <name>ATP</name>
        <dbReference type="ChEBI" id="CHEBI:30616"/>
    </ligand>
</feature>
<dbReference type="AlphaFoldDB" id="A0A7R8Z199"/>
<evidence type="ECO:0000256" key="14">
    <source>
        <dbReference type="ARBA" id="ARBA00023016"/>
    </source>
</evidence>
<dbReference type="FunCoup" id="A0A7R8Z199">
    <property type="interactions" value="1065"/>
</dbReference>
<dbReference type="SUPFAM" id="SSF50998">
    <property type="entry name" value="Quinoprotein alcohol dehydrogenase-like"/>
    <property type="match status" value="1"/>
</dbReference>
<comment type="similarity">
    <text evidence="18">Belongs to the protein kinase superfamily. Ser/Thr protein kinase family. GCN2 subfamily.</text>
</comment>
<evidence type="ECO:0000256" key="2">
    <source>
        <dbReference type="ARBA" id="ARBA00012513"/>
    </source>
</evidence>
<dbReference type="EC" id="2.7.11.1" evidence="2"/>
<dbReference type="InParanoid" id="A0A7R8Z199"/>
<dbReference type="FunFam" id="1.10.510.10:FF:000251">
    <property type="entry name" value="eukaryotic translation initiation factor 2-alpha kinase 3"/>
    <property type="match status" value="1"/>
</dbReference>
<keyword evidence="10" id="KW-0256">Endoplasmic reticulum</keyword>
<evidence type="ECO:0000313" key="24">
    <source>
        <dbReference type="Proteomes" id="UP000594454"/>
    </source>
</evidence>
<evidence type="ECO:0000256" key="17">
    <source>
        <dbReference type="ARBA" id="ARBA00023230"/>
    </source>
</evidence>
<name>A0A7R8Z199_HERIL</name>
<dbReference type="EMBL" id="LR899014">
    <property type="protein sequence ID" value="CAD7092376.1"/>
    <property type="molecule type" value="Genomic_DNA"/>
</dbReference>
<dbReference type="InterPro" id="IPR017441">
    <property type="entry name" value="Protein_kinase_ATP_BS"/>
</dbReference>
<keyword evidence="3" id="KW-0723">Serine/threonine-protein kinase</keyword>
<keyword evidence="13" id="KW-1133">Transmembrane helix</keyword>
<dbReference type="Proteomes" id="UP000594454">
    <property type="component" value="Chromosome 6"/>
</dbReference>
<sequence>MKIPWPFKKQCSFRKLRNLLLTSIILIPITAVVITEAEPPKVGKNLPEDVGDTLEKLSFCSDDNQHTINRRLLYVTTLDGKMSALDIANKGKLHWTISTDPGALISSSIHRLELTNNGQWVRMIPSLSGSLYKFDGETLDPIPITAENLLSSSFKFSDDLVVSGGKETQTYGVSVRTGQVLYKCSINGCINETETTSRFGPPRSGEDSNLLDEHDPLIDDVLVIRRQTQTVRAVEPRTGTERWNFSVGHHEMEVLKSTDCHDRPFSNVDLAVLDMDIKVIVPKGMIYAFSKQDPETVLWEYKFDHPIVSAWRNDASDSIQTIDLFGAAQWLWNGGAEGVNSETALISPSVYLGMYQKQLYIQESRSLARLVTDETKKISQHLITNESNLPQIPWKPYPVSSSALAVMKTEDDKVIHDDEKSTYALSVLYASEYVNGDGFYLYTQSDLNETQKALCEDDNTTKKPEEEFDFNFEEADTPVKIIVVSLWYWWKEIIVIALTTALIVNLALSPKIRREREFVVIEKHIPVPTANEATEESFTSSRSAKRSISESSGDNFVSRFTTDFDFIQCLGKGGFGVVFEAKNKLDDCNYAVKRIILPNKKESRDRVLREVKTLANCEHQHIVRYFQAWLESPPPGWQEQEDRKWLLSNELQSTSIDIETPDGTTLPPFPNDSNFSNSGILEQRDKKLASWISNLNSVPEDLSNFNEDMMKRSSVALDWNRDESSSFIQFREDSKHSKKGESSIADETGNNNDSTTDSYAVSNNKVAKMKNMKRHMSLDLTSQGDVIVPIPDRCPQKVYLYIQMQLCRKQSLKEWMRECKAIERHPRVKNVFEQIVEAVGYVHLKGLIHRDLKPSNIFFSLEGQIKIGDFGLVTDTYETPSPSSVDNAPPFFETRRTQQVGTRLYMSPEQLQGRPYDHKVDIFSLGLIFYELLVDFDTEMERIITLEKLRKGQFPHDFQEKFVAEYNLLRSMLAPAPRDRPSTAEIKTMLAPVGNGSGDALDAQSRSDIVLQLPSNLENVVRSTVKFGIAEND</sequence>
<evidence type="ECO:0000256" key="16">
    <source>
        <dbReference type="ARBA" id="ARBA00023180"/>
    </source>
</evidence>
<organism evidence="23 24">
    <name type="scientific">Hermetia illucens</name>
    <name type="common">Black soldier fly</name>
    <dbReference type="NCBI Taxonomy" id="343691"/>
    <lineage>
        <taxon>Eukaryota</taxon>
        <taxon>Metazoa</taxon>
        <taxon>Ecdysozoa</taxon>
        <taxon>Arthropoda</taxon>
        <taxon>Hexapoda</taxon>
        <taxon>Insecta</taxon>
        <taxon>Pterygota</taxon>
        <taxon>Neoptera</taxon>
        <taxon>Endopterygota</taxon>
        <taxon>Diptera</taxon>
        <taxon>Brachycera</taxon>
        <taxon>Stratiomyomorpha</taxon>
        <taxon>Stratiomyidae</taxon>
        <taxon>Hermetiinae</taxon>
        <taxon>Hermetia</taxon>
    </lineage>
</organism>
<evidence type="ECO:0000256" key="19">
    <source>
        <dbReference type="ARBA" id="ARBA00041500"/>
    </source>
</evidence>
<keyword evidence="8 20" id="KW-0547">Nucleotide-binding</keyword>
<dbReference type="InterPro" id="IPR011047">
    <property type="entry name" value="Quinoprotein_ADH-like_sf"/>
</dbReference>
<evidence type="ECO:0000256" key="3">
    <source>
        <dbReference type="ARBA" id="ARBA00022527"/>
    </source>
</evidence>
<evidence type="ECO:0000256" key="12">
    <source>
        <dbReference type="ARBA" id="ARBA00022845"/>
    </source>
</evidence>
<dbReference type="InterPro" id="IPR000719">
    <property type="entry name" value="Prot_kinase_dom"/>
</dbReference>
<evidence type="ECO:0000256" key="15">
    <source>
        <dbReference type="ARBA" id="ARBA00023136"/>
    </source>
</evidence>
<feature type="compositionally biased region" description="Basic and acidic residues" evidence="21">
    <location>
        <begin position="730"/>
        <end position="741"/>
    </location>
</feature>
<dbReference type="GO" id="GO:0005789">
    <property type="term" value="C:endoplasmic reticulum membrane"/>
    <property type="evidence" value="ECO:0007669"/>
    <property type="project" value="UniProtKB-SubCell"/>
</dbReference>
<dbReference type="GO" id="GO:0005634">
    <property type="term" value="C:nucleus"/>
    <property type="evidence" value="ECO:0007669"/>
    <property type="project" value="TreeGrafter"/>
</dbReference>
<evidence type="ECO:0000256" key="5">
    <source>
        <dbReference type="ARBA" id="ARBA00022679"/>
    </source>
</evidence>
<keyword evidence="12" id="KW-0810">Translation regulation</keyword>
<keyword evidence="11 20" id="KW-0067">ATP-binding</keyword>
<evidence type="ECO:0000256" key="11">
    <source>
        <dbReference type="ARBA" id="ARBA00022840"/>
    </source>
</evidence>
<protein>
    <recommendedName>
        <fullName evidence="2">non-specific serine/threonine protein kinase</fullName>
        <ecNumber evidence="2">2.7.11.1</ecNumber>
    </recommendedName>
    <alternativeName>
        <fullName evidence="19">PRKR-like endoplasmic reticulum kinase</fullName>
    </alternativeName>
</protein>
<dbReference type="PANTHER" id="PTHR11042:SF91">
    <property type="entry name" value="EUKARYOTIC TRANSLATION INITIATION FACTOR 2-ALPHA KINASE"/>
    <property type="match status" value="1"/>
</dbReference>
<dbReference type="PROSITE" id="PS50011">
    <property type="entry name" value="PROTEIN_KINASE_DOM"/>
    <property type="match status" value="1"/>
</dbReference>
<evidence type="ECO:0000256" key="7">
    <source>
        <dbReference type="ARBA" id="ARBA00022729"/>
    </source>
</evidence>
<evidence type="ECO:0000256" key="21">
    <source>
        <dbReference type="SAM" id="MobiDB-lite"/>
    </source>
</evidence>
<dbReference type="SMART" id="SM00220">
    <property type="entry name" value="S_TKc"/>
    <property type="match status" value="1"/>
</dbReference>
<keyword evidence="5" id="KW-0808">Transferase</keyword>
<evidence type="ECO:0000256" key="20">
    <source>
        <dbReference type="PROSITE-ProRule" id="PRU10141"/>
    </source>
</evidence>
<dbReference type="InterPro" id="IPR008271">
    <property type="entry name" value="Ser/Thr_kinase_AS"/>
</dbReference>
<dbReference type="GO" id="GO:0004694">
    <property type="term" value="F:eukaryotic translation initiation factor 2alpha kinase activity"/>
    <property type="evidence" value="ECO:0007669"/>
    <property type="project" value="TreeGrafter"/>
</dbReference>
<dbReference type="PROSITE" id="PS00107">
    <property type="entry name" value="PROTEIN_KINASE_ATP"/>
    <property type="match status" value="1"/>
</dbReference>
<dbReference type="FunFam" id="3.30.200.20:FF:000193">
    <property type="entry name" value="Eukaryotic translation initiation factor 2-alpha kinase 3"/>
    <property type="match status" value="1"/>
</dbReference>
<proteinExistence type="inferred from homology"/>
<keyword evidence="6" id="KW-0812">Transmembrane</keyword>
<evidence type="ECO:0000256" key="4">
    <source>
        <dbReference type="ARBA" id="ARBA00022553"/>
    </source>
</evidence>
<reference evidence="23 24" key="1">
    <citation type="submission" date="2020-11" db="EMBL/GenBank/DDBJ databases">
        <authorList>
            <person name="Wallbank WR R."/>
            <person name="Pardo Diaz C."/>
            <person name="Kozak K."/>
            <person name="Martin S."/>
            <person name="Jiggins C."/>
            <person name="Moest M."/>
            <person name="Warren A I."/>
            <person name="Generalovic N T."/>
            <person name="Byers J.R.P. K."/>
            <person name="Montejo-Kovacevich G."/>
            <person name="Yen C E."/>
        </authorList>
    </citation>
    <scope>NUCLEOTIDE SEQUENCE [LARGE SCALE GENOMIC DNA]</scope>
</reference>
<evidence type="ECO:0000256" key="9">
    <source>
        <dbReference type="ARBA" id="ARBA00022777"/>
    </source>
</evidence>
<comment type="subcellular location">
    <subcellularLocation>
        <location evidence="1">Endoplasmic reticulum membrane</location>
        <topology evidence="1">Single-pass type I membrane protein</topology>
    </subcellularLocation>
</comment>
<dbReference type="OrthoDB" id="341578at2759"/>
<keyword evidence="24" id="KW-1185">Reference proteome</keyword>
<dbReference type="PANTHER" id="PTHR11042">
    <property type="entry name" value="EUKARYOTIC TRANSLATION INITIATION FACTOR 2-ALPHA KINASE EIF2-ALPHA KINASE -RELATED"/>
    <property type="match status" value="1"/>
</dbReference>
<keyword evidence="16" id="KW-0325">Glycoprotein</keyword>
<dbReference type="InterPro" id="IPR015943">
    <property type="entry name" value="WD40/YVTN_repeat-like_dom_sf"/>
</dbReference>
<dbReference type="GO" id="GO:0005524">
    <property type="term" value="F:ATP binding"/>
    <property type="evidence" value="ECO:0007669"/>
    <property type="project" value="UniProtKB-UniRule"/>
</dbReference>
<dbReference type="Gene3D" id="1.10.510.10">
    <property type="entry name" value="Transferase(Phosphotransferase) domain 1"/>
    <property type="match status" value="1"/>
</dbReference>
<evidence type="ECO:0000256" key="13">
    <source>
        <dbReference type="ARBA" id="ARBA00022989"/>
    </source>
</evidence>
<dbReference type="InterPro" id="IPR050339">
    <property type="entry name" value="CC_SR_Kinase"/>
</dbReference>